<protein>
    <submittedName>
        <fullName evidence="2">(Mediterranean fruit fly) hypothetical protein</fullName>
    </submittedName>
</protein>
<dbReference type="EMBL" id="CAJHJT010000034">
    <property type="protein sequence ID" value="CAD7006601.1"/>
    <property type="molecule type" value="Genomic_DNA"/>
</dbReference>
<evidence type="ECO:0000313" key="2">
    <source>
        <dbReference type="EMBL" id="CAD7006601.1"/>
    </source>
</evidence>
<accession>A0A811V6Z7</accession>
<comment type="caution">
    <text evidence="2">The sequence shown here is derived from an EMBL/GenBank/DDBJ whole genome shotgun (WGS) entry which is preliminary data.</text>
</comment>
<dbReference type="Proteomes" id="UP000606786">
    <property type="component" value="Unassembled WGS sequence"/>
</dbReference>
<sequence>MSSTEASQQILIFFFFEDNQGFTYVAPSILEDMQRANRMPARSPRRTPRQHHEGSYRMQFPPQRGMYPRATPPHLQAFPPRPSPQDEMMDVQGVPIV</sequence>
<reference evidence="2" key="1">
    <citation type="submission" date="2020-11" db="EMBL/GenBank/DDBJ databases">
        <authorList>
            <person name="Whitehead M."/>
        </authorList>
    </citation>
    <scope>NUCLEOTIDE SEQUENCE</scope>
    <source>
        <strain evidence="2">EGII</strain>
    </source>
</reference>
<keyword evidence="3" id="KW-1185">Reference proteome</keyword>
<dbReference type="OrthoDB" id="63267at2759"/>
<organism evidence="2 3">
    <name type="scientific">Ceratitis capitata</name>
    <name type="common">Mediterranean fruit fly</name>
    <name type="synonym">Tephritis capitata</name>
    <dbReference type="NCBI Taxonomy" id="7213"/>
    <lineage>
        <taxon>Eukaryota</taxon>
        <taxon>Metazoa</taxon>
        <taxon>Ecdysozoa</taxon>
        <taxon>Arthropoda</taxon>
        <taxon>Hexapoda</taxon>
        <taxon>Insecta</taxon>
        <taxon>Pterygota</taxon>
        <taxon>Neoptera</taxon>
        <taxon>Endopterygota</taxon>
        <taxon>Diptera</taxon>
        <taxon>Brachycera</taxon>
        <taxon>Muscomorpha</taxon>
        <taxon>Tephritoidea</taxon>
        <taxon>Tephritidae</taxon>
        <taxon>Ceratitis</taxon>
        <taxon>Ceratitis</taxon>
    </lineage>
</organism>
<feature type="region of interest" description="Disordered" evidence="1">
    <location>
        <begin position="37"/>
        <end position="97"/>
    </location>
</feature>
<evidence type="ECO:0000313" key="3">
    <source>
        <dbReference type="Proteomes" id="UP000606786"/>
    </source>
</evidence>
<gene>
    <name evidence="2" type="ORF">CCAP1982_LOCUS14912</name>
</gene>
<evidence type="ECO:0000256" key="1">
    <source>
        <dbReference type="SAM" id="MobiDB-lite"/>
    </source>
</evidence>
<proteinExistence type="predicted"/>
<dbReference type="AlphaFoldDB" id="A0A811V6Z7"/>
<name>A0A811V6Z7_CERCA</name>